<dbReference type="AlphaFoldDB" id="A0A1G8SYN1"/>
<accession>A0A1G8SYN1</accession>
<dbReference type="Proteomes" id="UP000183255">
    <property type="component" value="Unassembled WGS sequence"/>
</dbReference>
<dbReference type="CDD" id="cd00009">
    <property type="entry name" value="AAA"/>
    <property type="match status" value="1"/>
</dbReference>
<dbReference type="PANTHER" id="PTHR11669">
    <property type="entry name" value="REPLICATION FACTOR C / DNA POLYMERASE III GAMMA-TAU SUBUNIT"/>
    <property type="match status" value="1"/>
</dbReference>
<organism evidence="1 2">
    <name type="scientific">Proteiniclasticum ruminis</name>
    <dbReference type="NCBI Taxonomy" id="398199"/>
    <lineage>
        <taxon>Bacteria</taxon>
        <taxon>Bacillati</taxon>
        <taxon>Bacillota</taxon>
        <taxon>Clostridia</taxon>
        <taxon>Eubacteriales</taxon>
        <taxon>Clostridiaceae</taxon>
        <taxon>Proteiniclasticum</taxon>
    </lineage>
</organism>
<dbReference type="Gene3D" id="3.40.50.300">
    <property type="entry name" value="P-loop containing nucleotide triphosphate hydrolases"/>
    <property type="match status" value="1"/>
</dbReference>
<evidence type="ECO:0000313" key="1">
    <source>
        <dbReference type="EMBL" id="SDJ33875.1"/>
    </source>
</evidence>
<protein>
    <submittedName>
        <fullName evidence="1">DNA polymerase-3 subunit delta</fullName>
    </submittedName>
</protein>
<reference evidence="1 2" key="1">
    <citation type="submission" date="2016-10" db="EMBL/GenBank/DDBJ databases">
        <authorList>
            <person name="de Groot N.N."/>
        </authorList>
    </citation>
    <scope>NUCLEOTIDE SEQUENCE [LARGE SCALE GENOMIC DNA]</scope>
    <source>
        <strain evidence="1 2">CGMCC 1.5058</strain>
    </source>
</reference>
<sequence>MIGFFKLRERFLKAIKNDTLSHAHILAGPDGIGKSLLAETVAREILGFGNRDSVDIVRVRPEKSIITVNQVREVVLEASLKPYEGYKKVIIFYEADRIGQEAQNALLKTIEEPMPGVFFFLLAENEMFMAETIRSRCHLHKLLPMDDAEMDAFLTEYIPSFNEKEKKRFEEESLKLSLSGKSGKVDPRRSLTLTEEEKKKVISCARGIPGKAEEIVLAGLRDEGLSQSFLLLRKLSDRKKIRTPSYHEVLAALETFKDMDLIQVFDDFIYAVNAILKKKSLDEEALLLDSLKGEVESLSTDLTFRTLEKYLEVFYELRKYIGLGVNINKETVLSSLLLKLAEV</sequence>
<dbReference type="RefSeq" id="WP_051651717.1">
    <property type="nucleotide sequence ID" value="NZ_FNDZ01000014.1"/>
</dbReference>
<dbReference type="PANTHER" id="PTHR11669:SF8">
    <property type="entry name" value="DNA POLYMERASE III SUBUNIT DELTA"/>
    <property type="match status" value="1"/>
</dbReference>
<proteinExistence type="predicted"/>
<dbReference type="GO" id="GO:0006261">
    <property type="term" value="P:DNA-templated DNA replication"/>
    <property type="evidence" value="ECO:0007669"/>
    <property type="project" value="TreeGrafter"/>
</dbReference>
<gene>
    <name evidence="1" type="ORF">SAMN05421804_11425</name>
</gene>
<dbReference type="EMBL" id="FNDZ01000014">
    <property type="protein sequence ID" value="SDJ33875.1"/>
    <property type="molecule type" value="Genomic_DNA"/>
</dbReference>
<dbReference type="SUPFAM" id="SSF52540">
    <property type="entry name" value="P-loop containing nucleoside triphosphate hydrolases"/>
    <property type="match status" value="1"/>
</dbReference>
<evidence type="ECO:0000313" key="2">
    <source>
        <dbReference type="Proteomes" id="UP000183255"/>
    </source>
</evidence>
<name>A0A1G8SYN1_9CLOT</name>
<dbReference type="InterPro" id="IPR027417">
    <property type="entry name" value="P-loop_NTPase"/>
</dbReference>
<dbReference type="InterPro" id="IPR050238">
    <property type="entry name" value="DNA_Rep/Repair_Clamp_Loader"/>
</dbReference>
<dbReference type="Pfam" id="PF13177">
    <property type="entry name" value="DNA_pol3_delta2"/>
    <property type="match status" value="1"/>
</dbReference>